<evidence type="ECO:0000256" key="7">
    <source>
        <dbReference type="ARBA" id="ARBA00022723"/>
    </source>
</evidence>
<comment type="subcellular location">
    <subcellularLocation>
        <location evidence="1">Plastid</location>
        <location evidence="1">Chloroplast membrane</location>
        <topology evidence="1">Multi-pass membrane protein</topology>
    </subcellularLocation>
</comment>
<dbReference type="GO" id="GO:0009507">
    <property type="term" value="C:chloroplast"/>
    <property type="evidence" value="ECO:0007669"/>
    <property type="project" value="UniProtKB-SubCell"/>
</dbReference>
<keyword evidence="3" id="KW-0150">Chloroplast</keyword>
<dbReference type="Gene3D" id="6.10.140.2220">
    <property type="match status" value="1"/>
</dbReference>
<feature type="compositionally biased region" description="Low complexity" evidence="18">
    <location>
        <begin position="527"/>
        <end position="542"/>
    </location>
</feature>
<dbReference type="GO" id="GO:0010276">
    <property type="term" value="F:phytol kinase activity"/>
    <property type="evidence" value="ECO:0007669"/>
    <property type="project" value="UniProtKB-EC"/>
</dbReference>
<keyword evidence="9" id="KW-0418">Kinase</keyword>
<feature type="region of interest" description="Disordered" evidence="18">
    <location>
        <begin position="525"/>
        <end position="556"/>
    </location>
</feature>
<evidence type="ECO:0000256" key="17">
    <source>
        <dbReference type="PROSITE-ProRule" id="PRU00134"/>
    </source>
</evidence>
<gene>
    <name evidence="20" type="ORF">GPECTOR_433g309</name>
</gene>
<keyword evidence="5" id="KW-0808">Transferase</keyword>
<keyword evidence="10" id="KW-0862">Zinc</keyword>
<dbReference type="PROSITE" id="PS50865">
    <property type="entry name" value="ZF_MYND_2"/>
    <property type="match status" value="1"/>
</dbReference>
<dbReference type="OrthoDB" id="265717at2759"/>
<reference evidence="21" key="1">
    <citation type="journal article" date="2016" name="Nat. Commun.">
        <title>The Gonium pectorale genome demonstrates co-option of cell cycle regulation during the evolution of multicellularity.</title>
        <authorList>
            <person name="Hanschen E.R."/>
            <person name="Marriage T.N."/>
            <person name="Ferris P.J."/>
            <person name="Hamaji T."/>
            <person name="Toyoda A."/>
            <person name="Fujiyama A."/>
            <person name="Neme R."/>
            <person name="Noguchi H."/>
            <person name="Minakuchi Y."/>
            <person name="Suzuki M."/>
            <person name="Kawai-Toyooka H."/>
            <person name="Smith D.R."/>
            <person name="Sparks H."/>
            <person name="Anderson J."/>
            <person name="Bakaric R."/>
            <person name="Luria V."/>
            <person name="Karger A."/>
            <person name="Kirschner M.W."/>
            <person name="Durand P.M."/>
            <person name="Michod R.E."/>
            <person name="Nozaki H."/>
            <person name="Olson B.J."/>
        </authorList>
    </citation>
    <scope>NUCLEOTIDE SEQUENCE [LARGE SCALE GENOMIC DNA]</scope>
    <source>
        <strain evidence="21">NIES-2863</strain>
    </source>
</reference>
<keyword evidence="7" id="KW-0479">Metal-binding</keyword>
<evidence type="ECO:0000256" key="15">
    <source>
        <dbReference type="ARBA" id="ARBA00039024"/>
    </source>
</evidence>
<keyword evidence="12" id="KW-1133">Transmembrane helix</keyword>
<feature type="region of interest" description="Disordered" evidence="18">
    <location>
        <begin position="31"/>
        <end position="64"/>
    </location>
</feature>
<dbReference type="GO" id="GO:0016020">
    <property type="term" value="C:membrane"/>
    <property type="evidence" value="ECO:0007669"/>
    <property type="project" value="UniProtKB-SubCell"/>
</dbReference>
<evidence type="ECO:0000256" key="4">
    <source>
        <dbReference type="ARBA" id="ARBA00022640"/>
    </source>
</evidence>
<evidence type="ECO:0000256" key="13">
    <source>
        <dbReference type="ARBA" id="ARBA00023136"/>
    </source>
</evidence>
<dbReference type="STRING" id="33097.A0A150FV42"/>
<dbReference type="SUPFAM" id="SSF144232">
    <property type="entry name" value="HIT/MYND zinc finger-like"/>
    <property type="match status" value="1"/>
</dbReference>
<keyword evidence="4" id="KW-0934">Plastid</keyword>
<dbReference type="Pfam" id="PF01753">
    <property type="entry name" value="zf-MYND"/>
    <property type="match status" value="1"/>
</dbReference>
<feature type="region of interest" description="Disordered" evidence="18">
    <location>
        <begin position="439"/>
        <end position="465"/>
    </location>
</feature>
<evidence type="ECO:0000256" key="2">
    <source>
        <dbReference type="ARBA" id="ARBA00010794"/>
    </source>
</evidence>
<keyword evidence="6" id="KW-0812">Transmembrane</keyword>
<dbReference type="InterPro" id="IPR002893">
    <property type="entry name" value="Znf_MYND"/>
</dbReference>
<evidence type="ECO:0000256" key="6">
    <source>
        <dbReference type="ARBA" id="ARBA00022692"/>
    </source>
</evidence>
<evidence type="ECO:0000256" key="16">
    <source>
        <dbReference type="ARBA" id="ARBA00048889"/>
    </source>
</evidence>
<sequence length="706" mass="73223">MRSQALHAASRQLAAFAEALEASAATKGAAEDAAVQGGSLAAAAEQPPQETEGTESGAAEALPQAGRARRAAAVGIAGADPAAPAESDDGAEDFRASETAVSFAVELLLLVYGVVTQGLRFTQPKSTGPDAWPPEARQLYEELVTALEGSQVLEHAARLVLLLPSLEDLFNLAMEALITAWASLQPPPPPRAAPSAGWRAAAADWWRLAVAVVEDALRFATRPAQHYEMAARLRVFIAGGVFDAGRLPPEPPPVVAAALDGGLLRCLELLLRRAGRAPQGPEAAVMRKFIAKAAKFEYLWPLLAYGEPRQAAALVATLRKLLQLVDPRVVMVGPWDPLQNDQQCFAHTVFKVLDDALRTQDTVFASTPGGSPSPATQQLLRLLSLAACQWLPELARLAHRGAFYRRGAVSRNPAGVTLLLLMTEWVQLLAARALAQPTSSGKARSGEEAATAAAAADGGSDGGWREPLLGEVGAAQLLGAALELTEQAEGAEAAEEDLVFLWRLVAACTAVAAAAVGPCDRSEQRELAAPAEAPADLEQAGNPSPPAPAASTGAWTTPGCGGSTACPVSSLPLPWRPELLRAAAARLRSASEDESAADAEKLAAWLERGCVGPPGLQPPPQPGPLASALLPPAEARRLLRTCANPACVNLEGDSEADLQLLSCGGCGEVGYCCRPCQTAQWRAGHKEACAGGGAQRGGGGISMAGC</sequence>
<protein>
    <recommendedName>
        <fullName evidence="15">phytol kinase</fullName>
        <ecNumber evidence="15">2.7.1.182</ecNumber>
    </recommendedName>
</protein>
<evidence type="ECO:0000256" key="12">
    <source>
        <dbReference type="ARBA" id="ARBA00022989"/>
    </source>
</evidence>
<comment type="catalytic activity">
    <reaction evidence="16">
        <text>phytol + CTP = phytyl phosphate + CDP + H(+)</text>
        <dbReference type="Rhea" id="RHEA:38055"/>
        <dbReference type="ChEBI" id="CHEBI:15378"/>
        <dbReference type="ChEBI" id="CHEBI:17327"/>
        <dbReference type="ChEBI" id="CHEBI:37563"/>
        <dbReference type="ChEBI" id="CHEBI:58069"/>
        <dbReference type="ChEBI" id="CHEBI:75483"/>
        <dbReference type="EC" id="2.7.1.182"/>
    </reaction>
</comment>
<dbReference type="InterPro" id="IPR039606">
    <property type="entry name" value="Phytol/farnesol_kinase"/>
</dbReference>
<organism evidence="20 21">
    <name type="scientific">Gonium pectorale</name>
    <name type="common">Green alga</name>
    <dbReference type="NCBI Taxonomy" id="33097"/>
    <lineage>
        <taxon>Eukaryota</taxon>
        <taxon>Viridiplantae</taxon>
        <taxon>Chlorophyta</taxon>
        <taxon>core chlorophytes</taxon>
        <taxon>Chlorophyceae</taxon>
        <taxon>CS clade</taxon>
        <taxon>Chlamydomonadales</taxon>
        <taxon>Volvocaceae</taxon>
        <taxon>Gonium</taxon>
    </lineage>
</organism>
<dbReference type="EMBL" id="LSYV01000430">
    <property type="protein sequence ID" value="KXZ41491.1"/>
    <property type="molecule type" value="Genomic_DNA"/>
</dbReference>
<evidence type="ECO:0000256" key="18">
    <source>
        <dbReference type="SAM" id="MobiDB-lite"/>
    </source>
</evidence>
<comment type="caution">
    <text evidence="20">The sequence shown here is derived from an EMBL/GenBank/DDBJ whole genome shotgun (WGS) entry which is preliminary data.</text>
</comment>
<keyword evidence="21" id="KW-1185">Reference proteome</keyword>
<keyword evidence="11" id="KW-0809">Transit peptide</keyword>
<comment type="similarity">
    <text evidence="2">Belongs to the polyprenol kinase family.</text>
</comment>
<keyword evidence="13" id="KW-0472">Membrane</keyword>
<dbReference type="AlphaFoldDB" id="A0A150FV42"/>
<name>A0A150FV42_GONPE</name>
<evidence type="ECO:0000313" key="21">
    <source>
        <dbReference type="Proteomes" id="UP000075714"/>
    </source>
</evidence>
<evidence type="ECO:0000259" key="19">
    <source>
        <dbReference type="PROSITE" id="PS50865"/>
    </source>
</evidence>
<evidence type="ECO:0000256" key="10">
    <source>
        <dbReference type="ARBA" id="ARBA00022833"/>
    </source>
</evidence>
<evidence type="ECO:0000313" key="20">
    <source>
        <dbReference type="EMBL" id="KXZ41491.1"/>
    </source>
</evidence>
<evidence type="ECO:0000256" key="9">
    <source>
        <dbReference type="ARBA" id="ARBA00022777"/>
    </source>
</evidence>
<dbReference type="Proteomes" id="UP000075714">
    <property type="component" value="Unassembled WGS sequence"/>
</dbReference>
<comment type="pathway">
    <text evidence="14">Cofactor biosynthesis; tocopherol biosynthesis.</text>
</comment>
<evidence type="ECO:0000256" key="8">
    <source>
        <dbReference type="ARBA" id="ARBA00022771"/>
    </source>
</evidence>
<evidence type="ECO:0000256" key="14">
    <source>
        <dbReference type="ARBA" id="ARBA00024015"/>
    </source>
</evidence>
<dbReference type="PANTHER" id="PTHR32523">
    <property type="entry name" value="PHYTOL KINASE 1, CHLOROPLASTIC"/>
    <property type="match status" value="1"/>
</dbReference>
<dbReference type="GO" id="GO:0008270">
    <property type="term" value="F:zinc ion binding"/>
    <property type="evidence" value="ECO:0007669"/>
    <property type="project" value="UniProtKB-KW"/>
</dbReference>
<keyword evidence="8 17" id="KW-0863">Zinc-finger</keyword>
<feature type="compositionally biased region" description="Low complexity" evidence="18">
    <location>
        <begin position="448"/>
        <end position="458"/>
    </location>
</feature>
<dbReference type="PANTHER" id="PTHR32523:SF8">
    <property type="entry name" value="DOLICHOL KINASE"/>
    <property type="match status" value="1"/>
</dbReference>
<evidence type="ECO:0000256" key="11">
    <source>
        <dbReference type="ARBA" id="ARBA00022946"/>
    </source>
</evidence>
<evidence type="ECO:0000256" key="5">
    <source>
        <dbReference type="ARBA" id="ARBA00022679"/>
    </source>
</evidence>
<evidence type="ECO:0000256" key="1">
    <source>
        <dbReference type="ARBA" id="ARBA00004508"/>
    </source>
</evidence>
<evidence type="ECO:0000256" key="3">
    <source>
        <dbReference type="ARBA" id="ARBA00022528"/>
    </source>
</evidence>
<dbReference type="EC" id="2.7.1.182" evidence="15"/>
<feature type="domain" description="MYND-type" evidence="19">
    <location>
        <begin position="647"/>
        <end position="689"/>
    </location>
</feature>
<accession>A0A150FV42</accession>
<proteinExistence type="inferred from homology"/>